<accession>A0A9N7R7C5</accession>
<dbReference type="Proteomes" id="UP001153555">
    <property type="component" value="Unassembled WGS sequence"/>
</dbReference>
<gene>
    <name evidence="2" type="ORF">SHERM_01332</name>
</gene>
<keyword evidence="3" id="KW-1185">Reference proteome</keyword>
<reference evidence="2" key="1">
    <citation type="submission" date="2019-12" db="EMBL/GenBank/DDBJ databases">
        <authorList>
            <person name="Scholes J."/>
        </authorList>
    </citation>
    <scope>NUCLEOTIDE SEQUENCE</scope>
</reference>
<protein>
    <submittedName>
        <fullName evidence="2">Thioesterase superfamily protein</fullName>
    </submittedName>
</protein>
<dbReference type="AlphaFoldDB" id="A0A9N7R7C5"/>
<evidence type="ECO:0000313" key="3">
    <source>
        <dbReference type="Proteomes" id="UP001153555"/>
    </source>
</evidence>
<organism evidence="2 3">
    <name type="scientific">Striga hermonthica</name>
    <name type="common">Purple witchweed</name>
    <name type="synonym">Buchnera hermonthica</name>
    <dbReference type="NCBI Taxonomy" id="68872"/>
    <lineage>
        <taxon>Eukaryota</taxon>
        <taxon>Viridiplantae</taxon>
        <taxon>Streptophyta</taxon>
        <taxon>Embryophyta</taxon>
        <taxon>Tracheophyta</taxon>
        <taxon>Spermatophyta</taxon>
        <taxon>Magnoliopsida</taxon>
        <taxon>eudicotyledons</taxon>
        <taxon>Gunneridae</taxon>
        <taxon>Pentapetalae</taxon>
        <taxon>asterids</taxon>
        <taxon>lamiids</taxon>
        <taxon>Lamiales</taxon>
        <taxon>Orobanchaceae</taxon>
        <taxon>Buchnereae</taxon>
        <taxon>Striga</taxon>
    </lineage>
</organism>
<dbReference type="GO" id="GO:0005739">
    <property type="term" value="C:mitochondrion"/>
    <property type="evidence" value="ECO:0007669"/>
    <property type="project" value="TreeGrafter"/>
</dbReference>
<evidence type="ECO:0000259" key="1">
    <source>
        <dbReference type="Pfam" id="PF01575"/>
    </source>
</evidence>
<dbReference type="InterPro" id="IPR029069">
    <property type="entry name" value="HotDog_dom_sf"/>
</dbReference>
<dbReference type="PANTHER" id="PTHR43437:SF3">
    <property type="entry name" value="HYDROXYACYL-THIOESTER DEHYDRATASE TYPE 2, MITOCHONDRIAL"/>
    <property type="match status" value="1"/>
</dbReference>
<dbReference type="Gene3D" id="3.10.129.10">
    <property type="entry name" value="Hotdog Thioesterase"/>
    <property type="match status" value="1"/>
</dbReference>
<dbReference type="CDD" id="cd03449">
    <property type="entry name" value="R_hydratase"/>
    <property type="match status" value="1"/>
</dbReference>
<dbReference type="InterPro" id="IPR002539">
    <property type="entry name" value="MaoC-like_dom"/>
</dbReference>
<proteinExistence type="predicted"/>
<name>A0A9N7R7C5_STRHE</name>
<dbReference type="OrthoDB" id="3592703at2759"/>
<comment type="caution">
    <text evidence="2">The sequence shown here is derived from an EMBL/GenBank/DDBJ whole genome shotgun (WGS) entry which is preliminary data.</text>
</comment>
<dbReference type="GO" id="GO:0006633">
    <property type="term" value="P:fatty acid biosynthetic process"/>
    <property type="evidence" value="ECO:0007669"/>
    <property type="project" value="TreeGrafter"/>
</dbReference>
<evidence type="ECO:0000313" key="2">
    <source>
        <dbReference type="EMBL" id="CAA0818479.1"/>
    </source>
</evidence>
<dbReference type="InterPro" id="IPR050965">
    <property type="entry name" value="UPF0336/Enoyl-CoA_hydratase"/>
</dbReference>
<dbReference type="SUPFAM" id="SSF54637">
    <property type="entry name" value="Thioesterase/thiol ester dehydrase-isomerase"/>
    <property type="match status" value="1"/>
</dbReference>
<dbReference type="GO" id="GO:0019171">
    <property type="term" value="F:(3R)-hydroxyacyl-[acyl-carrier-protein] dehydratase activity"/>
    <property type="evidence" value="ECO:0007669"/>
    <property type="project" value="TreeGrafter"/>
</dbReference>
<dbReference type="EMBL" id="CACSLK010016925">
    <property type="protein sequence ID" value="CAA0818479.1"/>
    <property type="molecule type" value="Genomic_DNA"/>
</dbReference>
<dbReference type="Pfam" id="PF01575">
    <property type="entry name" value="MaoC_dehydratas"/>
    <property type="match status" value="1"/>
</dbReference>
<dbReference type="PANTHER" id="PTHR43437">
    <property type="entry name" value="HYDROXYACYL-THIOESTER DEHYDRATASE TYPE 2, MITOCHONDRIAL-RELATED"/>
    <property type="match status" value="1"/>
</dbReference>
<sequence length="228" mass="24314">MNFVPLVLPSQFSLQSPLLTIFAQCGLLSLTGGRIPSSTSRPAITSTRPSDLKDFPQEGRVPLIWAAGARRVAAWVVLPQVLEPGDVFSQARTFSASDIAEYSKLTRDFNPIHSDPDRAKIAGFDGVPVPGVLVASLFPRIIASSFPGAVYARQTLEFRSPAYVGEEILGRVTAGEVRRLGENKFLVKFRTDCYNGGGDCNSLVIGGEATAILPSLEVVKLEGGGHGG</sequence>
<feature type="domain" description="MaoC-like" evidence="1">
    <location>
        <begin position="88"/>
        <end position="182"/>
    </location>
</feature>